<dbReference type="InterPro" id="IPR011604">
    <property type="entry name" value="PDDEXK-like_dom_sf"/>
</dbReference>
<dbReference type="Proteomes" id="UP000596742">
    <property type="component" value="Unassembled WGS sequence"/>
</dbReference>
<keyword evidence="4" id="KW-1185">Reference proteome</keyword>
<evidence type="ECO:0000313" key="3">
    <source>
        <dbReference type="EMBL" id="VDI36116.1"/>
    </source>
</evidence>
<dbReference type="Gene3D" id="3.90.320.10">
    <property type="match status" value="1"/>
</dbReference>
<comment type="caution">
    <text evidence="3">The sequence shown here is derived from an EMBL/GenBank/DDBJ whole genome shotgun (WGS) entry which is preliminary data.</text>
</comment>
<dbReference type="InterPro" id="IPR011335">
    <property type="entry name" value="Restrct_endonuc-II-like"/>
</dbReference>
<feature type="domain" description="YqaJ viral recombinase" evidence="2">
    <location>
        <begin position="469"/>
        <end position="613"/>
    </location>
</feature>
<dbReference type="InterPro" id="IPR051703">
    <property type="entry name" value="NF-kappa-B_Signaling_Reg"/>
</dbReference>
<dbReference type="PANTHER" id="PTHR46609:SF8">
    <property type="entry name" value="YQAJ VIRAL RECOMBINASE DOMAIN-CONTAINING PROTEIN"/>
    <property type="match status" value="1"/>
</dbReference>
<dbReference type="OrthoDB" id="6135193at2759"/>
<organism evidence="3 4">
    <name type="scientific">Mytilus galloprovincialis</name>
    <name type="common">Mediterranean mussel</name>
    <dbReference type="NCBI Taxonomy" id="29158"/>
    <lineage>
        <taxon>Eukaryota</taxon>
        <taxon>Metazoa</taxon>
        <taxon>Spiralia</taxon>
        <taxon>Lophotrochozoa</taxon>
        <taxon>Mollusca</taxon>
        <taxon>Bivalvia</taxon>
        <taxon>Autobranchia</taxon>
        <taxon>Pteriomorphia</taxon>
        <taxon>Mytilida</taxon>
        <taxon>Mytiloidea</taxon>
        <taxon>Mytilidae</taxon>
        <taxon>Mytilinae</taxon>
        <taxon>Mytilus</taxon>
    </lineage>
</organism>
<accession>A0A8B6EM34</accession>
<evidence type="ECO:0000259" key="2">
    <source>
        <dbReference type="Pfam" id="PF09588"/>
    </source>
</evidence>
<evidence type="ECO:0000313" key="4">
    <source>
        <dbReference type="Proteomes" id="UP000596742"/>
    </source>
</evidence>
<dbReference type="EMBL" id="UYJE01005308">
    <property type="protein sequence ID" value="VDI36116.1"/>
    <property type="molecule type" value="Genomic_DNA"/>
</dbReference>
<evidence type="ECO:0000256" key="1">
    <source>
        <dbReference type="SAM" id="MobiDB-lite"/>
    </source>
</evidence>
<proteinExistence type="predicted"/>
<dbReference type="SUPFAM" id="SSF52980">
    <property type="entry name" value="Restriction endonuclease-like"/>
    <property type="match status" value="1"/>
</dbReference>
<dbReference type="GO" id="GO:0006281">
    <property type="term" value="P:DNA repair"/>
    <property type="evidence" value="ECO:0007669"/>
    <property type="project" value="UniProtKB-ARBA"/>
</dbReference>
<sequence length="1342" mass="154050">MEHKGFACFYCDVETQYAFEAIGHSIVCHGDKCLSIKEKVKGVNGKSGSIAKHYFIVPNAVKSEGKTIWISAETSDIKILKRVKCLSDENEDGNNLCNDAVQDRMGTHALNIFDILDKIPNSQNQRDNFELFLKLVLKENFPLDNIAFLLFLDVAKWFSEQNAASMRYNDVTKNFWRLGFRLFHGKFLNFMKGLGNQTLVRDNIDVKGHLKPENAKLNFAVPCKQNLIALSDSLPNKIYPGVITSMIEFISKTEHAGDKTWKVCVDLKKINESRGVESSPVDLWGHEDKPSKTEKEADMEQDIAVVKELLEKTQALNELGTATLVFIRENKLYKNDLKNKLLETMQLLCKRLKSLRLCLLCKQQGLNKLKMKAEKEGFSDWKQSKYSYAISATKTNIALIKECIDGMMNVIDKLCQFCSVLNDSERNFRSDTMVTMSKQENLKCLGMISENEFIEITSRTKFIKQRSDDWFNIRSQAKVTASELHHALGLGTLRQQQDHYDKVILGKKMTEKIVTKQMEHGKNNEINAVATICGKILPTLYPTTTIFKEVGCYVKWKEVKPFVVASPDGEGDEGQTKRFLFEIKCPYASEWKAPVHYNIPEYYVPQILCQMGTSIETLGYHVKESLFVSWSMESTTAFHVKFDGLLWGMMEREIEALYGHSNKARPTKKRPESKVIKEKIASFLSNNVSFLGEFKSLKAIPCNDENHETSSGMYYSHRMDIQIRSNIDLREVQLYAEETERLVKEHFKLDTERPSDIIVFMLSDLDRTFDPQKPYVYPVAYGYSSKTLKVETVRNMLDYLRRELVSYDINVQVEAFDGQFIKLAIDGKDGSSLTLLQERKKHWKEVCKITVNDLARPYLEVGKLPCVVRTFDDACKHLKVSVMNLTSYNEKITHGPIHVSGVLQHCYEEICTDMAINLFREALTVKLQSQELESARTNDIDTNSEQHRTMIIIFLQQSVSTIEISKNASIRRQATWKLMDLSTFKKCFETHDVINKNFTKNELQSSYKVFVPRDSAKSHSLNISSKSNKDSYVDFFAKAAACSSNLSPARPRSKQRNPKKLKQIIMDKFRTIKKETLNVIAAHVRWTERSKNWNDNNCSPIQMGELKNLGFQSKYDWFSTPDKTEDKLLVRFLDHHHLLTNCRIHCCKKGYKEMDINPSAWYKVAVASKENGSGLNVAFVEDLVDTQSNSIAQLTFSTKVEEIMTKNNDIHEANFCKLIREWYEAVDEKGIKAKDRVIRLLNLREFLLDKCSTSLNRFPPPGSHISRDFISQQQGNSQSILPIVLKMNHKPFDLPRTTTAKRKRATISSYDNCPHGAQGIRQYHRKDEEKILPHKRACLNVD</sequence>
<dbReference type="InterPro" id="IPR019080">
    <property type="entry name" value="YqaJ_viral_recombinase"/>
</dbReference>
<protein>
    <recommendedName>
        <fullName evidence="2">YqaJ viral recombinase domain-containing protein</fullName>
    </recommendedName>
</protein>
<feature type="region of interest" description="Disordered" evidence="1">
    <location>
        <begin position="278"/>
        <end position="297"/>
    </location>
</feature>
<name>A0A8B6EM34_MYTGA</name>
<feature type="compositionally biased region" description="Basic and acidic residues" evidence="1">
    <location>
        <begin position="284"/>
        <end position="297"/>
    </location>
</feature>
<reference evidence="3" key="1">
    <citation type="submission" date="2018-11" db="EMBL/GenBank/DDBJ databases">
        <authorList>
            <person name="Alioto T."/>
            <person name="Alioto T."/>
        </authorList>
    </citation>
    <scope>NUCLEOTIDE SEQUENCE</scope>
</reference>
<dbReference type="PANTHER" id="PTHR46609">
    <property type="entry name" value="EXONUCLEASE, PHAGE-TYPE/RECB, C-TERMINAL DOMAIN-CONTAINING PROTEIN"/>
    <property type="match status" value="1"/>
</dbReference>
<dbReference type="Pfam" id="PF09588">
    <property type="entry name" value="YqaJ"/>
    <property type="match status" value="1"/>
</dbReference>
<gene>
    <name evidence="3" type="ORF">MGAL_10B037185</name>
</gene>